<feature type="region of interest" description="Disordered" evidence="6">
    <location>
        <begin position="35"/>
        <end position="54"/>
    </location>
</feature>
<evidence type="ECO:0000259" key="7">
    <source>
        <dbReference type="PROSITE" id="PS50067"/>
    </source>
</evidence>
<feature type="binding site" evidence="5">
    <location>
        <begin position="130"/>
        <end position="137"/>
    </location>
    <ligand>
        <name>ATP</name>
        <dbReference type="ChEBI" id="CHEBI:30616"/>
    </ligand>
</feature>
<feature type="region of interest" description="Disordered" evidence="6">
    <location>
        <begin position="1162"/>
        <end position="1192"/>
    </location>
</feature>
<feature type="compositionally biased region" description="Basic and acidic residues" evidence="6">
    <location>
        <begin position="625"/>
        <end position="642"/>
    </location>
</feature>
<evidence type="ECO:0000256" key="2">
    <source>
        <dbReference type="ARBA" id="ARBA00022840"/>
    </source>
</evidence>
<keyword evidence="2 5" id="KW-0067">ATP-binding</keyword>
<dbReference type="GO" id="GO:0008017">
    <property type="term" value="F:microtubule binding"/>
    <property type="evidence" value="ECO:0007669"/>
    <property type="project" value="InterPro"/>
</dbReference>
<dbReference type="SMART" id="SM00129">
    <property type="entry name" value="KISc"/>
    <property type="match status" value="1"/>
</dbReference>
<protein>
    <recommendedName>
        <fullName evidence="7">Kinesin motor domain-containing protein</fullName>
    </recommendedName>
</protein>
<keyword evidence="3" id="KW-0175">Coiled coil</keyword>
<name>A0A0G4GMB5_9ALVE</name>
<feature type="region of interest" description="Disordered" evidence="6">
    <location>
        <begin position="1260"/>
        <end position="1336"/>
    </location>
</feature>
<dbReference type="PANTHER" id="PTHR47968">
    <property type="entry name" value="CENTROMERE PROTEIN E"/>
    <property type="match status" value="1"/>
</dbReference>
<feature type="compositionally biased region" description="Polar residues" evidence="6">
    <location>
        <begin position="1326"/>
        <end position="1336"/>
    </location>
</feature>
<dbReference type="GO" id="GO:0005524">
    <property type="term" value="F:ATP binding"/>
    <property type="evidence" value="ECO:0007669"/>
    <property type="project" value="UniProtKB-UniRule"/>
</dbReference>
<dbReference type="VEuPathDB" id="CryptoDB:Cvel_4911"/>
<dbReference type="InterPro" id="IPR036961">
    <property type="entry name" value="Kinesin_motor_dom_sf"/>
</dbReference>
<dbReference type="GO" id="GO:0007018">
    <property type="term" value="P:microtubule-based movement"/>
    <property type="evidence" value="ECO:0007669"/>
    <property type="project" value="InterPro"/>
</dbReference>
<dbReference type="Gene3D" id="3.40.850.10">
    <property type="entry name" value="Kinesin motor domain"/>
    <property type="match status" value="1"/>
</dbReference>
<dbReference type="PROSITE" id="PS50067">
    <property type="entry name" value="KINESIN_MOTOR_2"/>
    <property type="match status" value="1"/>
</dbReference>
<feature type="region of interest" description="Disordered" evidence="6">
    <location>
        <begin position="1368"/>
        <end position="1467"/>
    </location>
</feature>
<dbReference type="GO" id="GO:0003777">
    <property type="term" value="F:microtubule motor activity"/>
    <property type="evidence" value="ECO:0007669"/>
    <property type="project" value="InterPro"/>
</dbReference>
<feature type="compositionally biased region" description="Basic and acidic residues" evidence="6">
    <location>
        <begin position="1429"/>
        <end position="1450"/>
    </location>
</feature>
<evidence type="ECO:0000256" key="5">
    <source>
        <dbReference type="PROSITE-ProRule" id="PRU00283"/>
    </source>
</evidence>
<feature type="region of interest" description="Disordered" evidence="6">
    <location>
        <begin position="623"/>
        <end position="651"/>
    </location>
</feature>
<keyword evidence="4 5" id="KW-0505">Motor protein</keyword>
<accession>A0A0G4GMB5</accession>
<feature type="compositionally biased region" description="Polar residues" evidence="6">
    <location>
        <begin position="1168"/>
        <end position="1192"/>
    </location>
</feature>
<organism evidence="8">
    <name type="scientific">Chromera velia CCMP2878</name>
    <dbReference type="NCBI Taxonomy" id="1169474"/>
    <lineage>
        <taxon>Eukaryota</taxon>
        <taxon>Sar</taxon>
        <taxon>Alveolata</taxon>
        <taxon>Colpodellida</taxon>
        <taxon>Chromeraceae</taxon>
        <taxon>Chromera</taxon>
    </lineage>
</organism>
<feature type="compositionally biased region" description="Basic and acidic residues" evidence="6">
    <location>
        <begin position="690"/>
        <end position="700"/>
    </location>
</feature>
<dbReference type="PANTHER" id="PTHR47968:SF75">
    <property type="entry name" value="CENTROMERE-ASSOCIATED PROTEIN E"/>
    <property type="match status" value="1"/>
</dbReference>
<dbReference type="InterPro" id="IPR027640">
    <property type="entry name" value="Kinesin-like_fam"/>
</dbReference>
<dbReference type="SUPFAM" id="SSF52540">
    <property type="entry name" value="P-loop containing nucleoside triphosphate hydrolases"/>
    <property type="match status" value="1"/>
</dbReference>
<feature type="region of interest" description="Disordered" evidence="6">
    <location>
        <begin position="690"/>
        <end position="719"/>
    </location>
</feature>
<evidence type="ECO:0000256" key="1">
    <source>
        <dbReference type="ARBA" id="ARBA00022741"/>
    </source>
</evidence>
<proteinExistence type="inferred from homology"/>
<feature type="region of interest" description="Disordered" evidence="6">
    <location>
        <begin position="1038"/>
        <end position="1074"/>
    </location>
</feature>
<dbReference type="PRINTS" id="PR00380">
    <property type="entry name" value="KINESINHEAVY"/>
</dbReference>
<dbReference type="InterPro" id="IPR027417">
    <property type="entry name" value="P-loop_NTPase"/>
</dbReference>
<feature type="region of interest" description="Disordered" evidence="6">
    <location>
        <begin position="369"/>
        <end position="392"/>
    </location>
</feature>
<feature type="region of interest" description="Disordered" evidence="6">
    <location>
        <begin position="547"/>
        <end position="603"/>
    </location>
</feature>
<dbReference type="PROSITE" id="PS00411">
    <property type="entry name" value="KINESIN_MOTOR_1"/>
    <property type="match status" value="1"/>
</dbReference>
<evidence type="ECO:0000256" key="3">
    <source>
        <dbReference type="ARBA" id="ARBA00023054"/>
    </source>
</evidence>
<dbReference type="EMBL" id="CDMZ01001347">
    <property type="protein sequence ID" value="CEM31234.1"/>
    <property type="molecule type" value="Genomic_DNA"/>
</dbReference>
<gene>
    <name evidence="8" type="ORF">Cvel_4911</name>
</gene>
<evidence type="ECO:0000256" key="6">
    <source>
        <dbReference type="SAM" id="MobiDB-lite"/>
    </source>
</evidence>
<feature type="region of interest" description="Disordered" evidence="6">
    <location>
        <begin position="215"/>
        <end position="239"/>
    </location>
</feature>
<reference evidence="8" key="1">
    <citation type="submission" date="2014-11" db="EMBL/GenBank/DDBJ databases">
        <authorList>
            <person name="Otto D Thomas"/>
            <person name="Naeem Raeece"/>
        </authorList>
    </citation>
    <scope>NUCLEOTIDE SEQUENCE</scope>
</reference>
<keyword evidence="1 5" id="KW-0547">Nucleotide-binding</keyword>
<comment type="similarity">
    <text evidence="5">Belongs to the TRAFAC class myosin-kinesin ATPase superfamily. Kinesin family.</text>
</comment>
<dbReference type="InterPro" id="IPR001752">
    <property type="entry name" value="Kinesin_motor_dom"/>
</dbReference>
<evidence type="ECO:0000313" key="8">
    <source>
        <dbReference type="EMBL" id="CEM31234.1"/>
    </source>
</evidence>
<sequence>MSLTIRTRIGWLEREKTKMYTLSVDELRHRELANGGKQGEKAYHASTTMPSAQTETEPIKVFARFRPLTRREVEAGHEVAWCIQGKNHINRVDLEADTADFSMWPRMESPERIFCAKALQGRNGCVIAYGQTQAGKTHTVMGTPQDPGMILHAVVDVLALINGYNSRAAAHARASRAKQPVPAGGSKFEIADRHFLVRCSYVEVYMERVRDLFNPSTQSQPDWGSQPFAVRGDPPRDGPDWLPIRESATRGGFFVEGLRELVVDSEASVVEAVARANCLRRHARTCSREISSRSHTVFCISIESANPVRGPDGKVVAFKAVREGRLFICDLAGSENIHTAFERSRLSEGKTVCRSLFFLSEVIAKLGSTRDPSPLRSRPASQSPPKRRPEIDPLLLPAPSVIQPNFRVSALTKLLAPSLSTGRISVIVNIHPSHAFTDFSVQSLRFAEKTSSSRCHSAALMDLDPHASVLCASSGAPRGNTSAPGVKAKVTIAGPFARAAQQMAASGVLRAGTFSGPLEVAPGGNPGESRVGRIKTILQNSGLFHKEKSKGIQGTPPIRKAQTPPRMRDTTLSPSPPFRPPMRKQRPCPPRSTTPPSALLNRTSKRIADRGVALMPCNRAQSKTFADERQQRARGGTNDDGRTLTPYARRFPKTPTDDFIVMDTPAVQSTTVASPPDNVVHVPLTHRSERQQTPEFHRDFTVPSPLPGSPPRTRTPSPTITRVVETRPPVPIARIVTSSAPPATYQASSWAFPGGRAIQAPYRTTLTPPARVLYPGPTTHHFTAAPTVPQVVRSVSVPAISDATAAPPRVVRFQAPSIGPGTGVTPVVHPLVPQVPTKVSIPPTLSPPPVYTRVQQPNATTYAFMPQQHHIGNYKLAAATPPRYATTPVLAPSQPRQHYVSSFTTPPRYALYPTAHRHPLALHVPPQFPATTHQRFPYPAYSYARTTTVGAPVPAATVAAAVPITNAFTVTEPAPQPFTNIPSVTADSAVHVPACSHLHHGRDSTDALVPPELFSRAEAIPRGPECKPNEWPIEFESVGSKSVGTKSCGTKSIGTKHSSEKQPRNRRGRPAPNPAFLANALKAAECEPICTQAQAPISATVRTNSPNPHNVDLTVEIKDFPEIIDTAGNRGGGVAVHVRSEHGDSPPRASVRSLTQDDEAEIPLAPDSQGNWGASNVRVSQSHQTTSGGANSYQHRVEASVPASLWNRQQQDSAAAASASLGVPQGVPDGCAQMPQIEVDICLSPGSEGDAPAANVHEFHHVDSSSPGPIPFVPQKRTPGISPQPGVLARQQQQVAVSRGGTPSRGGGVALQQSPPQRGGRFPPSRTAQPGQPHSAESITSLLATINHINQSNHLLLKELDRISKIVHQGSRSPSPVRPVQALADRAQERSSGTKTNVRRVPGSSLGPVGRSPSPIRGEARAAAPGTQELRETKTQLVRELENLRREQSKNDSLAQQLRGTLGKPGT</sequence>
<feature type="compositionally biased region" description="Polar residues" evidence="6">
    <location>
        <begin position="1039"/>
        <end position="1056"/>
    </location>
</feature>
<dbReference type="Pfam" id="PF00225">
    <property type="entry name" value="Kinesin"/>
    <property type="match status" value="1"/>
</dbReference>
<evidence type="ECO:0000256" key="4">
    <source>
        <dbReference type="ARBA" id="ARBA00023175"/>
    </source>
</evidence>
<feature type="compositionally biased region" description="Polar residues" evidence="6">
    <location>
        <begin position="45"/>
        <end position="54"/>
    </location>
</feature>
<dbReference type="InterPro" id="IPR019821">
    <property type="entry name" value="Kinesin_motor_CS"/>
</dbReference>
<feature type="domain" description="Kinesin motor" evidence="7">
    <location>
        <begin position="58"/>
        <end position="453"/>
    </location>
</feature>